<protein>
    <recommendedName>
        <fullName evidence="3">Transmembrane protein</fullName>
    </recommendedName>
</protein>
<evidence type="ECO:0008006" key="3">
    <source>
        <dbReference type="Google" id="ProtNLM"/>
    </source>
</evidence>
<reference evidence="2" key="1">
    <citation type="submission" date="2016-06" db="EMBL/GenBank/DDBJ databases">
        <title>Parallel loss of symbiosis genes in relatives of nitrogen-fixing non-legume Parasponia.</title>
        <authorList>
            <person name="Van Velzen R."/>
            <person name="Holmer R."/>
            <person name="Bu F."/>
            <person name="Rutten L."/>
            <person name="Van Zeijl A."/>
            <person name="Liu W."/>
            <person name="Santuari L."/>
            <person name="Cao Q."/>
            <person name="Sharma T."/>
            <person name="Shen D."/>
            <person name="Roswanjaya Y."/>
            <person name="Wardhani T."/>
            <person name="Kalhor M.S."/>
            <person name="Jansen J."/>
            <person name="Van den Hoogen J."/>
            <person name="Gungor B."/>
            <person name="Hartog M."/>
            <person name="Hontelez J."/>
            <person name="Verver J."/>
            <person name="Yang W.-C."/>
            <person name="Schijlen E."/>
            <person name="Repin R."/>
            <person name="Schilthuizen M."/>
            <person name="Schranz E."/>
            <person name="Heidstra R."/>
            <person name="Miyata K."/>
            <person name="Fedorova E."/>
            <person name="Kohlen W."/>
            <person name="Bisseling T."/>
            <person name="Smit S."/>
            <person name="Geurts R."/>
        </authorList>
    </citation>
    <scope>NUCLEOTIDE SEQUENCE [LARGE SCALE GENOMIC DNA]</scope>
    <source>
        <strain evidence="2">cv. WU1-14</strain>
    </source>
</reference>
<accession>A0A2P5CNS4</accession>
<comment type="caution">
    <text evidence="1">The sequence shown here is derived from an EMBL/GenBank/DDBJ whole genome shotgun (WGS) entry which is preliminary data.</text>
</comment>
<name>A0A2P5CNS4_PARAD</name>
<keyword evidence="2" id="KW-1185">Reference proteome</keyword>
<dbReference type="Proteomes" id="UP000237105">
    <property type="component" value="Unassembled WGS sequence"/>
</dbReference>
<evidence type="ECO:0000313" key="2">
    <source>
        <dbReference type="Proteomes" id="UP000237105"/>
    </source>
</evidence>
<evidence type="ECO:0000313" key="1">
    <source>
        <dbReference type="EMBL" id="PON62698.1"/>
    </source>
</evidence>
<dbReference type="PANTHER" id="PTHR37196:SF2">
    <property type="entry name" value="TRANSMEMBRANE PROTEIN"/>
    <property type="match status" value="1"/>
</dbReference>
<sequence length="129" mass="14800">MRSIQLQSPLLYFSSELKHSKQLQTHKPPTWFSSCHEPARLVTFQRKKLRFSLQVRMKAMMDGGSSSIPIVLGLTSPAKSLDLSTFLQTSVLLLVMYWISNFVVPDLVSKYFQFDKGSENEKKRDDDNA</sequence>
<dbReference type="STRING" id="3476.A0A2P5CNS4"/>
<dbReference type="AlphaFoldDB" id="A0A2P5CNS4"/>
<dbReference type="PANTHER" id="PTHR37196">
    <property type="entry name" value="TRANSMEMBRANE PROTEIN"/>
    <property type="match status" value="1"/>
</dbReference>
<dbReference type="EMBL" id="JXTB01000110">
    <property type="protein sequence ID" value="PON62698.1"/>
    <property type="molecule type" value="Genomic_DNA"/>
</dbReference>
<gene>
    <name evidence="1" type="ORF">PanWU01x14_136100</name>
</gene>
<organism evidence="1 2">
    <name type="scientific">Parasponia andersonii</name>
    <name type="common">Sponia andersonii</name>
    <dbReference type="NCBI Taxonomy" id="3476"/>
    <lineage>
        <taxon>Eukaryota</taxon>
        <taxon>Viridiplantae</taxon>
        <taxon>Streptophyta</taxon>
        <taxon>Embryophyta</taxon>
        <taxon>Tracheophyta</taxon>
        <taxon>Spermatophyta</taxon>
        <taxon>Magnoliopsida</taxon>
        <taxon>eudicotyledons</taxon>
        <taxon>Gunneridae</taxon>
        <taxon>Pentapetalae</taxon>
        <taxon>rosids</taxon>
        <taxon>fabids</taxon>
        <taxon>Rosales</taxon>
        <taxon>Cannabaceae</taxon>
        <taxon>Parasponia</taxon>
    </lineage>
</organism>
<proteinExistence type="predicted"/>
<dbReference type="OrthoDB" id="1932652at2759"/>